<keyword evidence="2 5" id="KW-0349">Heme</keyword>
<dbReference type="PRINTS" id="PR00465">
    <property type="entry name" value="EP450IV"/>
</dbReference>
<keyword evidence="7" id="KW-0732">Signal</keyword>
<dbReference type="AlphaFoldDB" id="A0A8T2V9X9"/>
<comment type="cofactor">
    <cofactor evidence="5">
        <name>heme</name>
        <dbReference type="ChEBI" id="CHEBI:30413"/>
    </cofactor>
</comment>
<evidence type="ECO:0000313" key="8">
    <source>
        <dbReference type="EMBL" id="KAH7442744.1"/>
    </source>
</evidence>
<dbReference type="GO" id="GO:0016705">
    <property type="term" value="F:oxidoreductase activity, acting on paired donors, with incorporation or reduction of molecular oxygen"/>
    <property type="evidence" value="ECO:0007669"/>
    <property type="project" value="InterPro"/>
</dbReference>
<dbReference type="PROSITE" id="PS00086">
    <property type="entry name" value="CYTOCHROME_P450"/>
    <property type="match status" value="1"/>
</dbReference>
<accession>A0A8T2V9X9</accession>
<comment type="similarity">
    <text evidence="1 6">Belongs to the cytochrome P450 family.</text>
</comment>
<reference evidence="8" key="1">
    <citation type="submission" date="2021-08" db="EMBL/GenBank/DDBJ databases">
        <title>WGS assembly of Ceratopteris richardii.</title>
        <authorList>
            <person name="Marchant D.B."/>
            <person name="Chen G."/>
            <person name="Jenkins J."/>
            <person name="Shu S."/>
            <person name="Leebens-Mack J."/>
            <person name="Grimwood J."/>
            <person name="Schmutz J."/>
            <person name="Soltis P."/>
            <person name="Soltis D."/>
            <person name="Chen Z.-H."/>
        </authorList>
    </citation>
    <scope>NUCLEOTIDE SEQUENCE</scope>
    <source>
        <strain evidence="8">Whitten #5841</strain>
        <tissue evidence="8">Leaf</tissue>
    </source>
</reference>
<dbReference type="Gene3D" id="1.10.630.10">
    <property type="entry name" value="Cytochrome P450"/>
    <property type="match status" value="1"/>
</dbReference>
<dbReference type="PRINTS" id="PR00385">
    <property type="entry name" value="P450"/>
</dbReference>
<protein>
    <recommendedName>
        <fullName evidence="10">Sterol 14-demethylase</fullName>
    </recommendedName>
</protein>
<keyword evidence="4 5" id="KW-0408">Iron</keyword>
<evidence type="ECO:0000256" key="2">
    <source>
        <dbReference type="ARBA" id="ARBA00022617"/>
    </source>
</evidence>
<evidence type="ECO:0000256" key="6">
    <source>
        <dbReference type="RuleBase" id="RU000461"/>
    </source>
</evidence>
<dbReference type="CDD" id="cd11042">
    <property type="entry name" value="CYP51-like"/>
    <property type="match status" value="1"/>
</dbReference>
<dbReference type="InterPro" id="IPR001128">
    <property type="entry name" value="Cyt_P450"/>
</dbReference>
<dbReference type="SUPFAM" id="SSF48264">
    <property type="entry name" value="Cytochrome P450"/>
    <property type="match status" value="1"/>
</dbReference>
<dbReference type="Pfam" id="PF00067">
    <property type="entry name" value="p450"/>
    <property type="match status" value="1"/>
</dbReference>
<dbReference type="OrthoDB" id="1055148at2759"/>
<dbReference type="EMBL" id="CM035408">
    <property type="protein sequence ID" value="KAH7442744.1"/>
    <property type="molecule type" value="Genomic_DNA"/>
</dbReference>
<dbReference type="InterPro" id="IPR002403">
    <property type="entry name" value="Cyt_P450_E_grp-IV"/>
</dbReference>
<evidence type="ECO:0000256" key="5">
    <source>
        <dbReference type="PIRSR" id="PIRSR602403-1"/>
    </source>
</evidence>
<dbReference type="PANTHER" id="PTHR24304:SF2">
    <property type="entry name" value="24-HYDROXYCHOLESTEROL 7-ALPHA-HYDROXYLASE"/>
    <property type="match status" value="1"/>
</dbReference>
<evidence type="ECO:0000256" key="1">
    <source>
        <dbReference type="ARBA" id="ARBA00010617"/>
    </source>
</evidence>
<organism evidence="8 9">
    <name type="scientific">Ceratopteris richardii</name>
    <name type="common">Triangle waterfern</name>
    <dbReference type="NCBI Taxonomy" id="49495"/>
    <lineage>
        <taxon>Eukaryota</taxon>
        <taxon>Viridiplantae</taxon>
        <taxon>Streptophyta</taxon>
        <taxon>Embryophyta</taxon>
        <taxon>Tracheophyta</taxon>
        <taxon>Polypodiopsida</taxon>
        <taxon>Polypodiidae</taxon>
        <taxon>Polypodiales</taxon>
        <taxon>Pteridineae</taxon>
        <taxon>Pteridaceae</taxon>
        <taxon>Parkerioideae</taxon>
        <taxon>Ceratopteris</taxon>
    </lineage>
</organism>
<keyword evidence="6" id="KW-0560">Oxidoreductase</keyword>
<dbReference type="InterPro" id="IPR036396">
    <property type="entry name" value="Cyt_P450_sf"/>
</dbReference>
<evidence type="ECO:0000256" key="7">
    <source>
        <dbReference type="SAM" id="SignalP"/>
    </source>
</evidence>
<feature type="signal peptide" evidence="7">
    <location>
        <begin position="1"/>
        <end position="18"/>
    </location>
</feature>
<keyword evidence="3 5" id="KW-0479">Metal-binding</keyword>
<dbReference type="InterPro" id="IPR050529">
    <property type="entry name" value="CYP450_sterol_14alpha_dmase"/>
</dbReference>
<evidence type="ECO:0008006" key="10">
    <source>
        <dbReference type="Google" id="ProtNLM"/>
    </source>
</evidence>
<dbReference type="GO" id="GO:0020037">
    <property type="term" value="F:heme binding"/>
    <property type="evidence" value="ECO:0007669"/>
    <property type="project" value="InterPro"/>
</dbReference>
<comment type="caution">
    <text evidence="8">The sequence shown here is derived from an EMBL/GenBank/DDBJ whole genome shotgun (WGS) entry which is preliminary data.</text>
</comment>
<proteinExistence type="inferred from homology"/>
<dbReference type="GO" id="GO:0005506">
    <property type="term" value="F:iron ion binding"/>
    <property type="evidence" value="ECO:0007669"/>
    <property type="project" value="InterPro"/>
</dbReference>
<dbReference type="GO" id="GO:0004497">
    <property type="term" value="F:monooxygenase activity"/>
    <property type="evidence" value="ECO:0007669"/>
    <property type="project" value="UniProtKB-KW"/>
</dbReference>
<evidence type="ECO:0000313" key="9">
    <source>
        <dbReference type="Proteomes" id="UP000825935"/>
    </source>
</evidence>
<dbReference type="Proteomes" id="UP000825935">
    <property type="component" value="Chromosome 3"/>
</dbReference>
<evidence type="ECO:0000256" key="4">
    <source>
        <dbReference type="ARBA" id="ARBA00023004"/>
    </source>
</evidence>
<dbReference type="InterPro" id="IPR017972">
    <property type="entry name" value="Cyt_P450_CS"/>
</dbReference>
<gene>
    <name evidence="8" type="ORF">KP509_03G102100</name>
</gene>
<keyword evidence="9" id="KW-1185">Reference proteome</keyword>
<feature type="chain" id="PRO_5035935827" description="Sterol 14-demethylase" evidence="7">
    <location>
        <begin position="19"/>
        <end position="350"/>
    </location>
</feature>
<dbReference type="PANTHER" id="PTHR24304">
    <property type="entry name" value="CYTOCHROME P450 FAMILY 7"/>
    <property type="match status" value="1"/>
</dbReference>
<feature type="binding site" description="axial binding residue" evidence="5">
    <location>
        <position position="294"/>
    </location>
    <ligand>
        <name>heme</name>
        <dbReference type="ChEBI" id="CHEBI:30413"/>
    </ligand>
    <ligandPart>
        <name>Fe</name>
        <dbReference type="ChEBI" id="CHEBI:18248"/>
    </ligandPart>
</feature>
<name>A0A8T2V9X9_CERRI</name>
<keyword evidence="6" id="KW-0503">Monooxygenase</keyword>
<sequence>MIHLTSPGFLLFIHFVGQNFFSKWGDEGEVDLKSELEHLIILTASRCLLGREVRDQLFQDVSDLFHDLDNGMLPISVLFPYLPIPAHRRRDKARKELANIFSKIIQNRRGSGRSEPDMLQVFIDSKYRATGRSLSDEEITGLLIAALFAGQHTSSITSTWTGAYLMKYKQYLEPVLDEQRDIMRRHGNKLDYDVLGEMEVLYRAIKEALRLHPPLILLLRYNHKDFPVKTREGAEYVVPKGNVVATSPAFANRLPYIYRDPDTYDPERFAPGREEDKAAGAFSYISFGGGRHGCLGEPFAYLQIKTIWSHLFRNYELELISPFPDIDWDAMVVGVKGKVMVKYKKRSLDV</sequence>
<evidence type="ECO:0000256" key="3">
    <source>
        <dbReference type="ARBA" id="ARBA00022723"/>
    </source>
</evidence>